<dbReference type="Proteomes" id="UP001241169">
    <property type="component" value="Unassembled WGS sequence"/>
</dbReference>
<evidence type="ECO:0000256" key="6">
    <source>
        <dbReference type="ARBA" id="ARBA00023136"/>
    </source>
</evidence>
<evidence type="ECO:0000256" key="3">
    <source>
        <dbReference type="ARBA" id="ARBA00022692"/>
    </source>
</evidence>
<protein>
    <submittedName>
        <fullName evidence="8">Lysosomal cystine transporter</fullName>
    </submittedName>
</protein>
<feature type="transmembrane region" description="Helical" evidence="7">
    <location>
        <begin position="437"/>
        <end position="455"/>
    </location>
</feature>
<feature type="transmembrane region" description="Helical" evidence="7">
    <location>
        <begin position="476"/>
        <end position="499"/>
    </location>
</feature>
<evidence type="ECO:0000256" key="5">
    <source>
        <dbReference type="ARBA" id="ARBA00022989"/>
    </source>
</evidence>
<evidence type="ECO:0000256" key="2">
    <source>
        <dbReference type="ARBA" id="ARBA00022448"/>
    </source>
</evidence>
<keyword evidence="5 7" id="KW-1133">Transmembrane helix</keyword>
<comment type="caution">
    <text evidence="8">The sequence shown here is derived from an EMBL/GenBank/DDBJ whole genome shotgun (WGS) entry which is preliminary data.</text>
</comment>
<keyword evidence="3 7" id="KW-0812">Transmembrane</keyword>
<dbReference type="InterPro" id="IPR006603">
    <property type="entry name" value="PQ-loop_rpt"/>
</dbReference>
<feature type="transmembrane region" description="Helical" evidence="7">
    <location>
        <begin position="357"/>
        <end position="378"/>
    </location>
</feature>
<keyword evidence="4" id="KW-0677">Repeat</keyword>
<dbReference type="SMART" id="SM00679">
    <property type="entry name" value="CTNS"/>
    <property type="match status" value="2"/>
</dbReference>
<evidence type="ECO:0000256" key="4">
    <source>
        <dbReference type="ARBA" id="ARBA00022737"/>
    </source>
</evidence>
<feature type="transmembrane region" description="Helical" evidence="7">
    <location>
        <begin position="399"/>
        <end position="417"/>
    </location>
</feature>
<keyword evidence="9" id="KW-1185">Reference proteome</keyword>
<name>A0ABQ9SLA1_9PEZI</name>
<dbReference type="EMBL" id="MOPA01000006">
    <property type="protein sequence ID" value="KAK1538652.1"/>
    <property type="molecule type" value="Genomic_DNA"/>
</dbReference>
<evidence type="ECO:0000256" key="7">
    <source>
        <dbReference type="SAM" id="Phobius"/>
    </source>
</evidence>
<gene>
    <name evidence="8" type="ORF">CPAR01_08765</name>
</gene>
<keyword evidence="6 7" id="KW-0472">Membrane</keyword>
<proteinExistence type="predicted"/>
<accession>A0ABQ9SLA1</accession>
<evidence type="ECO:0000256" key="1">
    <source>
        <dbReference type="ARBA" id="ARBA00004127"/>
    </source>
</evidence>
<dbReference type="PANTHER" id="PTHR13131">
    <property type="entry name" value="CYSTINOSIN"/>
    <property type="match status" value="1"/>
</dbReference>
<dbReference type="Gene3D" id="1.20.1280.290">
    <property type="match status" value="2"/>
</dbReference>
<dbReference type="RefSeq" id="XP_060349402.1">
    <property type="nucleotide sequence ID" value="XM_060493032.1"/>
</dbReference>
<comment type="subcellular location">
    <subcellularLocation>
        <location evidence="1">Endomembrane system</location>
        <topology evidence="1">Multi-pass membrane protein</topology>
    </subcellularLocation>
</comment>
<dbReference type="Pfam" id="PF04193">
    <property type="entry name" value="PQ-loop"/>
    <property type="match status" value="2"/>
</dbReference>
<evidence type="ECO:0000313" key="8">
    <source>
        <dbReference type="EMBL" id="KAK1538652.1"/>
    </source>
</evidence>
<sequence>MASPRCFFLDLPCEIRLDIYALLLLIHPPLDRVGPSSPQARLHPAILSTNRQIHTEGTPILYGSNVFLAHTKLLASFPRLRPWYSPVRERSVLPRIRRFHIRLRLDCDLAFDAAAATAAFNGVDELVVEVWQAAFQSADHSALRVFEEVRAVKTVRVYGSITGFEDYVDWLEGVMRRGGEIEGSKDISLVGTMSSQSRIPFLVTPVQSKALCNQQTPMHPGSFGRTRLSLSIRSGVASSYSIYTIRAFLASTQQTSPGPHYCGGRALVNGDITPRGDNTGLHSALAPAPPRSQHTKLPPTAYEPNDWRFADCIPRRKVPAGRERKKAQRTVFGHLTEFNKLRSTSLSVAIVDMAFEFLPFLSAVFGWIYFLCWSGSFYPQPLLNFHRKTTAGTTVDFPLINCLGFLAYFVSNAAFYYSPVVRAQYAARNHGLTPTVAFNDITFAAHALLLSCITTSQYVPKLWGFTPAPGTNPSRFISGIASGCIVGVAVVGLIVASAPGDGDPVTSWCALDVVYAVSYVKLVITLIKYTPQVITNYRNKSTKGWSIWQILLDFSGGLLSVAQQAIDSYLQRDWSGITGNPVKFALGNVSMVYDLVFMTQHYILYRGSDGKADERDSLLRADDEEHQRLD</sequence>
<evidence type="ECO:0000313" key="9">
    <source>
        <dbReference type="Proteomes" id="UP001241169"/>
    </source>
</evidence>
<dbReference type="GeneID" id="85376931"/>
<dbReference type="InterPro" id="IPR005282">
    <property type="entry name" value="LC_transporter"/>
</dbReference>
<feature type="transmembrane region" description="Helical" evidence="7">
    <location>
        <begin position="505"/>
        <end position="524"/>
    </location>
</feature>
<dbReference type="PANTHER" id="PTHR13131:SF5">
    <property type="entry name" value="CYSTINOSIN"/>
    <property type="match status" value="1"/>
</dbReference>
<keyword evidence="2" id="KW-0813">Transport</keyword>
<organism evidence="8 9">
    <name type="scientific">Colletotrichum paranaense</name>
    <dbReference type="NCBI Taxonomy" id="1914294"/>
    <lineage>
        <taxon>Eukaryota</taxon>
        <taxon>Fungi</taxon>
        <taxon>Dikarya</taxon>
        <taxon>Ascomycota</taxon>
        <taxon>Pezizomycotina</taxon>
        <taxon>Sordariomycetes</taxon>
        <taxon>Hypocreomycetidae</taxon>
        <taxon>Glomerellales</taxon>
        <taxon>Glomerellaceae</taxon>
        <taxon>Colletotrichum</taxon>
        <taxon>Colletotrichum acutatum species complex</taxon>
    </lineage>
</organism>
<reference evidence="8 9" key="1">
    <citation type="submission" date="2016-10" db="EMBL/GenBank/DDBJ databases">
        <title>The genome sequence of Colletotrichum fioriniae PJ7.</title>
        <authorList>
            <person name="Baroncelli R."/>
        </authorList>
    </citation>
    <scope>NUCLEOTIDE SEQUENCE [LARGE SCALE GENOMIC DNA]</scope>
    <source>
        <strain evidence="8 9">IMI 384185</strain>
    </source>
</reference>